<gene>
    <name evidence="2" type="ORF">BVC80_8725g17</name>
</gene>
<keyword evidence="3" id="KW-1185">Reference proteome</keyword>
<reference evidence="2 3" key="1">
    <citation type="journal article" date="2017" name="Mol. Plant">
        <title>The Genome of Medicinal Plant Macleaya cordata Provides New Insights into Benzylisoquinoline Alkaloids Metabolism.</title>
        <authorList>
            <person name="Liu X."/>
            <person name="Liu Y."/>
            <person name="Huang P."/>
            <person name="Ma Y."/>
            <person name="Qing Z."/>
            <person name="Tang Q."/>
            <person name="Cao H."/>
            <person name="Cheng P."/>
            <person name="Zheng Y."/>
            <person name="Yuan Z."/>
            <person name="Zhou Y."/>
            <person name="Liu J."/>
            <person name="Tang Z."/>
            <person name="Zhuo Y."/>
            <person name="Zhang Y."/>
            <person name="Yu L."/>
            <person name="Huang J."/>
            <person name="Yang P."/>
            <person name="Peng Q."/>
            <person name="Zhang J."/>
            <person name="Jiang W."/>
            <person name="Zhang Z."/>
            <person name="Lin K."/>
            <person name="Ro D.K."/>
            <person name="Chen X."/>
            <person name="Xiong X."/>
            <person name="Shang Y."/>
            <person name="Huang S."/>
            <person name="Zeng J."/>
        </authorList>
    </citation>
    <scope>NUCLEOTIDE SEQUENCE [LARGE SCALE GENOMIC DNA]</scope>
    <source>
        <strain evidence="3">cv. BLH2017</strain>
        <tissue evidence="2">Root</tissue>
    </source>
</reference>
<dbReference type="EMBL" id="MVGT01002720">
    <property type="protein sequence ID" value="OVA06784.1"/>
    <property type="molecule type" value="Genomic_DNA"/>
</dbReference>
<proteinExistence type="predicted"/>
<accession>A0A200Q8M9</accession>
<feature type="compositionally biased region" description="Gly residues" evidence="1">
    <location>
        <begin position="50"/>
        <end position="61"/>
    </location>
</feature>
<evidence type="ECO:0000256" key="1">
    <source>
        <dbReference type="SAM" id="MobiDB-lite"/>
    </source>
</evidence>
<dbReference type="AlphaFoldDB" id="A0A200Q8M9"/>
<feature type="region of interest" description="Disordered" evidence="1">
    <location>
        <begin position="23"/>
        <end position="61"/>
    </location>
</feature>
<name>A0A200Q8M9_MACCD</name>
<organism evidence="2 3">
    <name type="scientific">Macleaya cordata</name>
    <name type="common">Five-seeded plume-poppy</name>
    <name type="synonym">Bocconia cordata</name>
    <dbReference type="NCBI Taxonomy" id="56857"/>
    <lineage>
        <taxon>Eukaryota</taxon>
        <taxon>Viridiplantae</taxon>
        <taxon>Streptophyta</taxon>
        <taxon>Embryophyta</taxon>
        <taxon>Tracheophyta</taxon>
        <taxon>Spermatophyta</taxon>
        <taxon>Magnoliopsida</taxon>
        <taxon>Ranunculales</taxon>
        <taxon>Papaveraceae</taxon>
        <taxon>Papaveroideae</taxon>
        <taxon>Macleaya</taxon>
    </lineage>
</organism>
<dbReference type="Proteomes" id="UP000195402">
    <property type="component" value="Unassembled WGS sequence"/>
</dbReference>
<comment type="caution">
    <text evidence="2">The sequence shown here is derived from an EMBL/GenBank/DDBJ whole genome shotgun (WGS) entry which is preliminary data.</text>
</comment>
<feature type="compositionally biased region" description="Gly residues" evidence="1">
    <location>
        <begin position="25"/>
        <end position="43"/>
    </location>
</feature>
<evidence type="ECO:0000313" key="3">
    <source>
        <dbReference type="Proteomes" id="UP000195402"/>
    </source>
</evidence>
<sequence length="84" mass="7969">MVSAANLHDQQNKSINVYIKAAGGASPGGRGGATGSGRGGDGSGVVYTPGRGGVTSGGGGTSNPLKGALAATLTLIISLILCLD</sequence>
<dbReference type="InParanoid" id="A0A200Q8M9"/>
<evidence type="ECO:0000313" key="2">
    <source>
        <dbReference type="EMBL" id="OVA06784.1"/>
    </source>
</evidence>
<protein>
    <submittedName>
        <fullName evidence="2">Uncharacterized protein</fullName>
    </submittedName>
</protein>